<evidence type="ECO:0000313" key="2">
    <source>
        <dbReference type="EMBL" id="CAG2252279.1"/>
    </source>
</evidence>
<evidence type="ECO:0000313" key="3">
    <source>
        <dbReference type="Proteomes" id="UP000683360"/>
    </source>
</evidence>
<evidence type="ECO:0000259" key="1">
    <source>
        <dbReference type="PROSITE" id="PS50188"/>
    </source>
</evidence>
<dbReference type="InterPro" id="IPR001870">
    <property type="entry name" value="B30.2/SPRY"/>
</dbReference>
<dbReference type="OrthoDB" id="6043982at2759"/>
<dbReference type="PROSITE" id="PS50188">
    <property type="entry name" value="B302_SPRY"/>
    <property type="match status" value="1"/>
</dbReference>
<dbReference type="AlphaFoldDB" id="A0A8S3VF31"/>
<reference evidence="2" key="1">
    <citation type="submission" date="2021-03" db="EMBL/GenBank/DDBJ databases">
        <authorList>
            <person name="Bekaert M."/>
        </authorList>
    </citation>
    <scope>NUCLEOTIDE SEQUENCE</scope>
</reference>
<dbReference type="Gene3D" id="2.60.120.920">
    <property type="match status" value="1"/>
</dbReference>
<protein>
    <recommendedName>
        <fullName evidence="1">B30.2/SPRY domain-containing protein</fullName>
    </recommendedName>
</protein>
<gene>
    <name evidence="2" type="ORF">MEDL_63879</name>
</gene>
<dbReference type="EMBL" id="CAJPWZ010003114">
    <property type="protein sequence ID" value="CAG2252279.1"/>
    <property type="molecule type" value="Genomic_DNA"/>
</dbReference>
<dbReference type="Proteomes" id="UP000683360">
    <property type="component" value="Unassembled WGS sequence"/>
</dbReference>
<keyword evidence="3" id="KW-1185">Reference proteome</keyword>
<dbReference type="InterPro" id="IPR050618">
    <property type="entry name" value="Ubq-SigPath_Reg"/>
</dbReference>
<proteinExistence type="predicted"/>
<feature type="domain" description="B30.2/SPRY" evidence="1">
    <location>
        <begin position="1"/>
        <end position="118"/>
    </location>
</feature>
<sequence length="199" mass="21976">MYIILGIGVVSESYGVHGAPGWRKGSVAFHVDDGKLFKSAGFGSPFGAKANIGDIVGCGIVFPSTDILENSKVDVFFTLNGEKIGSTQITYPSGGLFPAIGMHIEGARARFHLRAMWNASFWMSKDELNTDDQEFNKATESEEGNLFSKSMFNISTEENVLVTALQSRMEHFSEAANAAWEYYNLQRSFDTYQSLQNDK</sequence>
<dbReference type="SUPFAM" id="SSF49899">
    <property type="entry name" value="Concanavalin A-like lectins/glucanases"/>
    <property type="match status" value="1"/>
</dbReference>
<dbReference type="Pfam" id="PF00622">
    <property type="entry name" value="SPRY"/>
    <property type="match status" value="1"/>
</dbReference>
<dbReference type="InterPro" id="IPR003877">
    <property type="entry name" value="SPRY_dom"/>
</dbReference>
<name>A0A8S3VF31_MYTED</name>
<dbReference type="PANTHER" id="PTHR12864">
    <property type="entry name" value="RAN BINDING PROTEIN 9-RELATED"/>
    <property type="match status" value="1"/>
</dbReference>
<accession>A0A8S3VF31</accession>
<dbReference type="InterPro" id="IPR013320">
    <property type="entry name" value="ConA-like_dom_sf"/>
</dbReference>
<dbReference type="InterPro" id="IPR043136">
    <property type="entry name" value="B30.2/SPRY_sf"/>
</dbReference>
<organism evidence="2 3">
    <name type="scientific">Mytilus edulis</name>
    <name type="common">Blue mussel</name>
    <dbReference type="NCBI Taxonomy" id="6550"/>
    <lineage>
        <taxon>Eukaryota</taxon>
        <taxon>Metazoa</taxon>
        <taxon>Spiralia</taxon>
        <taxon>Lophotrochozoa</taxon>
        <taxon>Mollusca</taxon>
        <taxon>Bivalvia</taxon>
        <taxon>Autobranchia</taxon>
        <taxon>Pteriomorphia</taxon>
        <taxon>Mytilida</taxon>
        <taxon>Mytiloidea</taxon>
        <taxon>Mytilidae</taxon>
        <taxon>Mytilinae</taxon>
        <taxon>Mytilus</taxon>
    </lineage>
</organism>
<comment type="caution">
    <text evidence="2">The sequence shown here is derived from an EMBL/GenBank/DDBJ whole genome shotgun (WGS) entry which is preliminary data.</text>
</comment>